<comment type="caution">
    <text evidence="2">The sequence shown here is derived from an EMBL/GenBank/DDBJ whole genome shotgun (WGS) entry which is preliminary data.</text>
</comment>
<dbReference type="RefSeq" id="WP_284937092.1">
    <property type="nucleotide sequence ID" value="NZ_JANURM010000002.1"/>
</dbReference>
<evidence type="ECO:0000256" key="1">
    <source>
        <dbReference type="SAM" id="Phobius"/>
    </source>
</evidence>
<dbReference type="EMBL" id="JANURM010000002">
    <property type="protein sequence ID" value="MDL0088444.1"/>
    <property type="molecule type" value="Genomic_DNA"/>
</dbReference>
<sequence length="119" mass="13893">MADELIKKENADEIKLKEAIENNDVVGIWQECDDFNKLSETTIKTMQHINDEQVREFTQKLTQTNEKILTLTFEGVKKHHEKQNQKREKIFKNQLITYTILAFLAGVVVGIFAVRLMQN</sequence>
<keyword evidence="1" id="KW-0472">Membrane</keyword>
<feature type="transmembrane region" description="Helical" evidence="1">
    <location>
        <begin position="95"/>
        <end position="117"/>
    </location>
</feature>
<organism evidence="2 3">
    <name type="scientific">Campylobacter gastrosuis</name>
    <dbReference type="NCBI Taxonomy" id="2974576"/>
    <lineage>
        <taxon>Bacteria</taxon>
        <taxon>Pseudomonadati</taxon>
        <taxon>Campylobacterota</taxon>
        <taxon>Epsilonproteobacteria</taxon>
        <taxon>Campylobacterales</taxon>
        <taxon>Campylobacteraceae</taxon>
        <taxon>Campylobacter</taxon>
    </lineage>
</organism>
<protein>
    <submittedName>
        <fullName evidence="2">Uncharacterized protein</fullName>
    </submittedName>
</protein>
<name>A0ABT7HPX3_9BACT</name>
<evidence type="ECO:0000313" key="2">
    <source>
        <dbReference type="EMBL" id="MDL0088444.1"/>
    </source>
</evidence>
<reference evidence="2" key="1">
    <citation type="submission" date="2022-08" db="EMBL/GenBank/DDBJ databases">
        <authorList>
            <person name="Wang H."/>
        </authorList>
    </citation>
    <scope>NUCLEOTIDE SEQUENCE</scope>
    <source>
        <strain evidence="2">PS10</strain>
    </source>
</reference>
<accession>A0ABT7HPX3</accession>
<keyword evidence="1" id="KW-0812">Transmembrane</keyword>
<keyword evidence="3" id="KW-1185">Reference proteome</keyword>
<dbReference type="Proteomes" id="UP001173801">
    <property type="component" value="Unassembled WGS sequence"/>
</dbReference>
<evidence type="ECO:0000313" key="3">
    <source>
        <dbReference type="Proteomes" id="UP001173801"/>
    </source>
</evidence>
<gene>
    <name evidence="2" type="ORF">NYG85_03505</name>
</gene>
<proteinExistence type="predicted"/>
<reference evidence="2" key="2">
    <citation type="journal article" date="2023" name="Microorganisms">
        <title>Isolation and Genomic Characteristics of Cat-Borne Campylobacter felis sp. nov. and Sheep-Borne Campylobacter ovis sp. nov.</title>
        <authorList>
            <person name="Wang H."/>
            <person name="Li Y."/>
            <person name="Gu Y."/>
            <person name="Zhou G."/>
            <person name="Chen X."/>
            <person name="Zhang X."/>
            <person name="Shao Z."/>
            <person name="Zhang J."/>
            <person name="Zhang M."/>
        </authorList>
    </citation>
    <scope>NUCLEOTIDE SEQUENCE</scope>
    <source>
        <strain evidence="2">PS10</strain>
    </source>
</reference>
<keyword evidence="1" id="KW-1133">Transmembrane helix</keyword>